<dbReference type="CDD" id="cd08781">
    <property type="entry name" value="Death_UNC5-like"/>
    <property type="match status" value="1"/>
</dbReference>
<feature type="domain" description="ZU5" evidence="16">
    <location>
        <begin position="516"/>
        <end position="660"/>
    </location>
</feature>
<dbReference type="InterPro" id="IPR003598">
    <property type="entry name" value="Ig_sub2"/>
</dbReference>
<feature type="signal peptide" evidence="12">
    <location>
        <begin position="1"/>
        <end position="19"/>
    </location>
</feature>
<keyword evidence="10" id="KW-0325">Glycoprotein</keyword>
<evidence type="ECO:0000256" key="9">
    <source>
        <dbReference type="ARBA" id="ARBA00023170"/>
    </source>
</evidence>
<dbReference type="InterPro" id="IPR033772">
    <property type="entry name" value="UPA"/>
</dbReference>
<evidence type="ECO:0000313" key="18">
    <source>
        <dbReference type="Proteomes" id="UP000014500"/>
    </source>
</evidence>
<dbReference type="InterPro" id="IPR057755">
    <property type="entry name" value="UNC5A-D-like_N"/>
</dbReference>
<dbReference type="SMART" id="SM00209">
    <property type="entry name" value="TSP1"/>
    <property type="match status" value="2"/>
</dbReference>
<dbReference type="Gene3D" id="1.10.533.10">
    <property type="entry name" value="Death Domain, Fas"/>
    <property type="match status" value="1"/>
</dbReference>
<dbReference type="FunFam" id="2.60.40.10:FF:000037">
    <property type="entry name" value="Unc-5 netrin receptor C"/>
    <property type="match status" value="1"/>
</dbReference>
<dbReference type="InterPro" id="IPR003599">
    <property type="entry name" value="Ig_sub"/>
</dbReference>
<keyword evidence="3 12" id="KW-0217">Developmental protein</keyword>
<dbReference type="InterPro" id="IPR013783">
    <property type="entry name" value="Ig-like_fold"/>
</dbReference>
<dbReference type="SUPFAM" id="SSF47986">
    <property type="entry name" value="DEATH domain"/>
    <property type="match status" value="1"/>
</dbReference>
<evidence type="ECO:0000256" key="6">
    <source>
        <dbReference type="ARBA" id="ARBA00022989"/>
    </source>
</evidence>
<dbReference type="InterPro" id="IPR000906">
    <property type="entry name" value="ZU5_dom"/>
</dbReference>
<dbReference type="InterPro" id="IPR000884">
    <property type="entry name" value="TSP1_rpt"/>
</dbReference>
<reference evidence="17" key="2">
    <citation type="submission" date="2015-02" db="UniProtKB">
        <authorList>
            <consortium name="EnsemblMetazoa"/>
        </authorList>
    </citation>
    <scope>IDENTIFICATION</scope>
</reference>
<evidence type="ECO:0000256" key="13">
    <source>
        <dbReference type="SAM" id="MobiDB-lite"/>
    </source>
</evidence>
<feature type="compositionally biased region" description="Polar residues" evidence="13">
    <location>
        <begin position="410"/>
        <end position="423"/>
    </location>
</feature>
<dbReference type="EMBL" id="JH430009">
    <property type="status" value="NOT_ANNOTATED_CDS"/>
    <property type="molecule type" value="Genomic_DNA"/>
</dbReference>
<evidence type="ECO:0000259" key="14">
    <source>
        <dbReference type="PROSITE" id="PS50017"/>
    </source>
</evidence>
<proteinExistence type="inferred from homology"/>
<dbReference type="Gene3D" id="2.60.40.10">
    <property type="entry name" value="Immunoglobulins"/>
    <property type="match status" value="2"/>
</dbReference>
<reference evidence="18" key="1">
    <citation type="submission" date="2011-05" db="EMBL/GenBank/DDBJ databases">
        <authorList>
            <person name="Richards S.R."/>
            <person name="Qu J."/>
            <person name="Jiang H."/>
            <person name="Jhangiani S.N."/>
            <person name="Agravi P."/>
            <person name="Goodspeed R."/>
            <person name="Gross S."/>
            <person name="Mandapat C."/>
            <person name="Jackson L."/>
            <person name="Mathew T."/>
            <person name="Pu L."/>
            <person name="Thornton R."/>
            <person name="Saada N."/>
            <person name="Wilczek-Boney K.B."/>
            <person name="Lee S."/>
            <person name="Kovar C."/>
            <person name="Wu Y."/>
            <person name="Scherer S.E."/>
            <person name="Worley K.C."/>
            <person name="Muzny D.M."/>
            <person name="Gibbs R."/>
        </authorList>
    </citation>
    <scope>NUCLEOTIDE SEQUENCE</scope>
    <source>
        <strain evidence="18">Brora</strain>
    </source>
</reference>
<comment type="similarity">
    <text evidence="2 12">Belongs to the unc-5 family.</text>
</comment>
<dbReference type="HOGENOM" id="CLU_014383_0_0_1"/>
<evidence type="ECO:0000259" key="15">
    <source>
        <dbReference type="PROSITE" id="PS50835"/>
    </source>
</evidence>
<keyword evidence="7 12" id="KW-0472">Membrane</keyword>
<dbReference type="PANTHER" id="PTHR12582">
    <property type="entry name" value="NETRIN RECEPTOR UNC5"/>
    <property type="match status" value="1"/>
</dbReference>
<dbReference type="PRINTS" id="PR01705">
    <property type="entry name" value="TSP1REPEAT"/>
</dbReference>
<feature type="transmembrane region" description="Helical" evidence="12">
    <location>
        <begin position="368"/>
        <end position="392"/>
    </location>
</feature>
<dbReference type="PANTHER" id="PTHR12582:SF47">
    <property type="entry name" value="NETRIN RECEPTOR UNC-5"/>
    <property type="match status" value="1"/>
</dbReference>
<dbReference type="Pfam" id="PF00791">
    <property type="entry name" value="ZU5"/>
    <property type="match status" value="1"/>
</dbReference>
<dbReference type="FunFam" id="2.20.100.10:FF:000002">
    <property type="entry name" value="Unc-5 netrin receptor C"/>
    <property type="match status" value="2"/>
</dbReference>
<dbReference type="eggNOG" id="KOG1480">
    <property type="taxonomic scope" value="Eukaryota"/>
</dbReference>
<evidence type="ECO:0000256" key="7">
    <source>
        <dbReference type="ARBA" id="ARBA00023136"/>
    </source>
</evidence>
<dbReference type="AlphaFoldDB" id="T1IHT4"/>
<dbReference type="SMART" id="SM00408">
    <property type="entry name" value="IGc2"/>
    <property type="match status" value="1"/>
</dbReference>
<evidence type="ECO:0000256" key="8">
    <source>
        <dbReference type="ARBA" id="ARBA00023157"/>
    </source>
</evidence>
<protein>
    <recommendedName>
        <fullName evidence="12">Netrin receptor UNC5</fullName>
    </recommendedName>
</protein>
<feature type="domain" description="Ig-like" evidence="15">
    <location>
        <begin position="142"/>
        <end position="225"/>
    </location>
</feature>
<dbReference type="SMART" id="SM00218">
    <property type="entry name" value="ZU5"/>
    <property type="match status" value="1"/>
</dbReference>
<keyword evidence="18" id="KW-1185">Reference proteome</keyword>
<comment type="subcellular location">
    <subcellularLocation>
        <location evidence="12">Cell membrane</location>
        <topology evidence="12">Single-pass type I membrane protein</topology>
    </subcellularLocation>
    <subcellularLocation>
        <location evidence="1">Membrane</location>
        <topology evidence="1">Single-pass type I membrane protein</topology>
    </subcellularLocation>
</comment>
<sequence>MCLSCRLLILSGLLYVTSSATPDPLMSLPRFLEEPEDSYVIKKEAATLKCRAELALRIYFRCNDKRVWNRQHSENEYVDPMTGVRQLQLHIDVTRADVEEYFGMDGYRCWCVAWNSAGEVQSQQVKVTLAFLRKHFQHQPWSQSVELDQQTELKCLPPEGIPTPEVFWLQNGQLIESNPEQRSNFLVSSEGSLLIVQARLEDAANYTCIAQNVASRRVSDTVALTVYVNGGWASWSPWTECSSRCGRGSQKRMRQCTNPPPLNGGAPCAGLSTQKSDCSTICPPVDGRWTTWSSWSTCSPDCRHHRRRSCENPSPANGGRFCPGPHLATINCTGGMCRPGGDVFINNSLYGRGTTAQEAIKPTLDTDMALYIGLFVALALFFVVVILVVVLFRRKGRDTSPYDDVAESDVLSSPQPDLTQTVRSLPPEPLDMDMSPVSEHVYATPTLPPSPSHMFLLDTQHLSSMSTINKIPVWELDESGDSSSASQPESSVHTASPVASCRQSVASSIMPQETESITWSTFTKVGGRLVLPDAGVTLTIPEGALGADTAQEIYLAVLREDKDRPKLSDKETMLSPVIVYGPPDVVLKKPLIVGFHHCADLSHGQWLLRVLSSEGSSSLWLPLVTLGHETINTPAFCQMDMDMCYVMTEQMSRLALVGESISGSRAVKTLQLAAFAPTYQQSLEYSLRVYCVEKTPASIEGVMQMEKKLGGQLLDTPEPIQFQDGGSSLCLCLEDLGPGWRSKPGANYQEIPFRHVWSCTQNYLHCSFTLEQVELSKSKLTCRILIHQKGIQANRQVLRINCHLGDRTQQSPALVHPMRTSTVTSSSGCSSMVTLEPSQTAFRISAHLRRKLRHSLDPPTPTGHDWRMLAMLLNVDRYINYFATKSSPTDHILDLWEARNRETGAIAELLGYLRAMGRAELVAAVEKEMGSWL</sequence>
<dbReference type="GO" id="GO:0005042">
    <property type="term" value="F:netrin receptor activity"/>
    <property type="evidence" value="ECO:0007669"/>
    <property type="project" value="UniProtKB-UniRule"/>
</dbReference>
<dbReference type="PROSITE" id="PS50835">
    <property type="entry name" value="IG_LIKE"/>
    <property type="match status" value="1"/>
</dbReference>
<evidence type="ECO:0000313" key="17">
    <source>
        <dbReference type="EnsemblMetazoa" id="SMAR000410-PA"/>
    </source>
</evidence>
<evidence type="ECO:0000256" key="2">
    <source>
        <dbReference type="ARBA" id="ARBA00009844"/>
    </source>
</evidence>
<feature type="domain" description="Death" evidence="14">
    <location>
        <begin position="862"/>
        <end position="929"/>
    </location>
</feature>
<keyword evidence="6 12" id="KW-1133">Transmembrane helix</keyword>
<dbReference type="Gene3D" id="2.60.220.30">
    <property type="match status" value="1"/>
</dbReference>
<dbReference type="Pfam" id="PF13927">
    <property type="entry name" value="Ig_3"/>
    <property type="match status" value="1"/>
</dbReference>
<dbReference type="SUPFAM" id="SSF48726">
    <property type="entry name" value="Immunoglobulin"/>
    <property type="match status" value="2"/>
</dbReference>
<dbReference type="InterPro" id="IPR036179">
    <property type="entry name" value="Ig-like_dom_sf"/>
</dbReference>
<keyword evidence="5 12" id="KW-0732">Signal</keyword>
<dbReference type="Pfam" id="PF00090">
    <property type="entry name" value="TSP_1"/>
    <property type="match status" value="2"/>
</dbReference>
<dbReference type="SUPFAM" id="SSF82895">
    <property type="entry name" value="TSP-1 type 1 repeat"/>
    <property type="match status" value="2"/>
</dbReference>
<dbReference type="Pfam" id="PF25609">
    <property type="entry name" value="Unc5_NetrinR_N"/>
    <property type="match status" value="1"/>
</dbReference>
<keyword evidence="9 12" id="KW-0675">Receptor</keyword>
<evidence type="ECO:0000256" key="11">
    <source>
        <dbReference type="ARBA" id="ARBA00023319"/>
    </source>
</evidence>
<feature type="compositionally biased region" description="Polar residues" evidence="13">
    <location>
        <begin position="481"/>
        <end position="494"/>
    </location>
</feature>
<dbReference type="GO" id="GO:0005886">
    <property type="term" value="C:plasma membrane"/>
    <property type="evidence" value="ECO:0007669"/>
    <property type="project" value="UniProtKB-SubCell"/>
</dbReference>
<dbReference type="PROSITE" id="PS50092">
    <property type="entry name" value="TSP1"/>
    <property type="match status" value="2"/>
</dbReference>
<evidence type="ECO:0000259" key="16">
    <source>
        <dbReference type="PROSITE" id="PS51145"/>
    </source>
</evidence>
<comment type="function">
    <text evidence="12">Receptor for netrin required for axon guidance. Mediates axon repulsion of neuronal growth cones in the developing nervous system upon ligand binding.</text>
</comment>
<feature type="region of interest" description="Disordered" evidence="13">
    <location>
        <begin position="401"/>
        <end position="429"/>
    </location>
</feature>
<feature type="chain" id="PRO_5025076941" description="Netrin receptor UNC5" evidence="12">
    <location>
        <begin position="20"/>
        <end position="933"/>
    </location>
</feature>
<dbReference type="InterPro" id="IPR011029">
    <property type="entry name" value="DEATH-like_dom_sf"/>
</dbReference>
<dbReference type="GO" id="GO:0008045">
    <property type="term" value="P:motor neuron axon guidance"/>
    <property type="evidence" value="ECO:0007669"/>
    <property type="project" value="TreeGrafter"/>
</dbReference>
<feature type="region of interest" description="Disordered" evidence="13">
    <location>
        <begin position="478"/>
        <end position="498"/>
    </location>
</feature>
<dbReference type="Pfam" id="PF00531">
    <property type="entry name" value="Death"/>
    <property type="match status" value="1"/>
</dbReference>
<accession>T1IHT4</accession>
<dbReference type="InterPro" id="IPR036383">
    <property type="entry name" value="TSP1_rpt_sf"/>
</dbReference>
<organism evidence="17 18">
    <name type="scientific">Strigamia maritima</name>
    <name type="common">European centipede</name>
    <name type="synonym">Geophilus maritimus</name>
    <dbReference type="NCBI Taxonomy" id="126957"/>
    <lineage>
        <taxon>Eukaryota</taxon>
        <taxon>Metazoa</taxon>
        <taxon>Ecdysozoa</taxon>
        <taxon>Arthropoda</taxon>
        <taxon>Myriapoda</taxon>
        <taxon>Chilopoda</taxon>
        <taxon>Pleurostigmophora</taxon>
        <taxon>Geophilomorpha</taxon>
        <taxon>Linotaeniidae</taxon>
        <taxon>Strigamia</taxon>
    </lineage>
</organism>
<dbReference type="InterPro" id="IPR037936">
    <property type="entry name" value="UNC5A-D"/>
</dbReference>
<dbReference type="EnsemblMetazoa" id="SMAR000410-RA">
    <property type="protein sequence ID" value="SMAR000410-PA"/>
    <property type="gene ID" value="SMAR000410"/>
</dbReference>
<dbReference type="InterPro" id="IPR007110">
    <property type="entry name" value="Ig-like_dom"/>
</dbReference>
<dbReference type="OMA" id="CECQAWS"/>
<dbReference type="STRING" id="126957.T1IHT4"/>
<dbReference type="Proteomes" id="UP000014500">
    <property type="component" value="Unassembled WGS sequence"/>
</dbReference>
<name>T1IHT4_STRMM</name>
<evidence type="ECO:0000256" key="12">
    <source>
        <dbReference type="RuleBase" id="RU367033"/>
    </source>
</evidence>
<keyword evidence="4 12" id="KW-0812">Transmembrane</keyword>
<dbReference type="FunFam" id="1.10.533.10:FF:000092">
    <property type="entry name" value="Netrin receptor unc-5"/>
    <property type="match status" value="1"/>
</dbReference>
<keyword evidence="8" id="KW-1015">Disulfide bond</keyword>
<dbReference type="Pfam" id="PF17217">
    <property type="entry name" value="UPA"/>
    <property type="match status" value="1"/>
</dbReference>
<dbReference type="PROSITE" id="PS51145">
    <property type="entry name" value="ZU5"/>
    <property type="match status" value="1"/>
</dbReference>
<dbReference type="SMART" id="SM00409">
    <property type="entry name" value="IG"/>
    <property type="match status" value="2"/>
</dbReference>
<dbReference type="InterPro" id="IPR000488">
    <property type="entry name" value="Death_dom"/>
</dbReference>
<evidence type="ECO:0000256" key="4">
    <source>
        <dbReference type="ARBA" id="ARBA00022692"/>
    </source>
</evidence>
<dbReference type="PhylomeDB" id="T1IHT4"/>
<evidence type="ECO:0000256" key="1">
    <source>
        <dbReference type="ARBA" id="ARBA00004479"/>
    </source>
</evidence>
<dbReference type="SMART" id="SM00005">
    <property type="entry name" value="DEATH"/>
    <property type="match status" value="1"/>
</dbReference>
<evidence type="ECO:0000256" key="5">
    <source>
        <dbReference type="ARBA" id="ARBA00022729"/>
    </source>
</evidence>
<evidence type="ECO:0000256" key="3">
    <source>
        <dbReference type="ARBA" id="ARBA00022473"/>
    </source>
</evidence>
<keyword evidence="11 12" id="KW-0393">Immunoglobulin domain</keyword>
<evidence type="ECO:0000256" key="10">
    <source>
        <dbReference type="ARBA" id="ARBA00023180"/>
    </source>
</evidence>
<dbReference type="Gene3D" id="2.20.100.10">
    <property type="entry name" value="Thrombospondin type-1 (TSP1) repeat"/>
    <property type="match status" value="2"/>
</dbReference>
<dbReference type="PROSITE" id="PS50017">
    <property type="entry name" value="DEATH_DOMAIN"/>
    <property type="match status" value="1"/>
</dbReference>